<comment type="caution">
    <text evidence="7">The sequence shown here is derived from an EMBL/GenBank/DDBJ whole genome shotgun (WGS) entry which is preliminary data.</text>
</comment>
<evidence type="ECO:0000256" key="6">
    <source>
        <dbReference type="SAM" id="Phobius"/>
    </source>
</evidence>
<feature type="transmembrane region" description="Helical" evidence="6">
    <location>
        <begin position="99"/>
        <end position="118"/>
    </location>
</feature>
<dbReference type="Pfam" id="PF03739">
    <property type="entry name" value="LptF_LptG"/>
    <property type="match status" value="1"/>
</dbReference>
<evidence type="ECO:0000256" key="3">
    <source>
        <dbReference type="ARBA" id="ARBA00022692"/>
    </source>
</evidence>
<feature type="transmembrane region" description="Helical" evidence="6">
    <location>
        <begin position="307"/>
        <end position="328"/>
    </location>
</feature>
<evidence type="ECO:0000313" key="8">
    <source>
        <dbReference type="Proteomes" id="UP000288178"/>
    </source>
</evidence>
<dbReference type="GO" id="GO:0055085">
    <property type="term" value="P:transmembrane transport"/>
    <property type="evidence" value="ECO:0007669"/>
    <property type="project" value="InterPro"/>
</dbReference>
<evidence type="ECO:0000256" key="2">
    <source>
        <dbReference type="ARBA" id="ARBA00022475"/>
    </source>
</evidence>
<dbReference type="NCBIfam" id="TIGR04408">
    <property type="entry name" value="LptG_lptG"/>
    <property type="match status" value="1"/>
</dbReference>
<reference evidence="7 8" key="1">
    <citation type="submission" date="2019-01" db="EMBL/GenBank/DDBJ databases">
        <authorList>
            <person name="Chen W.-M."/>
        </authorList>
    </citation>
    <scope>NUCLEOTIDE SEQUENCE [LARGE SCALE GENOMIC DNA]</scope>
    <source>
        <strain evidence="7 8">ICH-3</strain>
    </source>
</reference>
<feature type="transmembrane region" description="Helical" evidence="6">
    <location>
        <begin position="281"/>
        <end position="300"/>
    </location>
</feature>
<dbReference type="GO" id="GO:0043190">
    <property type="term" value="C:ATP-binding cassette (ABC) transporter complex"/>
    <property type="evidence" value="ECO:0007669"/>
    <property type="project" value="InterPro"/>
</dbReference>
<feature type="transmembrane region" description="Helical" evidence="6">
    <location>
        <begin position="340"/>
        <end position="362"/>
    </location>
</feature>
<keyword evidence="5 6" id="KW-0472">Membrane</keyword>
<accession>A0A3S2WXR9</accession>
<keyword evidence="2" id="KW-1003">Cell membrane</keyword>
<dbReference type="AlphaFoldDB" id="A0A3S2WXR9"/>
<feature type="transmembrane region" description="Helical" evidence="6">
    <location>
        <begin position="53"/>
        <end position="78"/>
    </location>
</feature>
<protein>
    <submittedName>
        <fullName evidence="7">LPS export ABC transporter permease LptG</fullName>
    </submittedName>
</protein>
<evidence type="ECO:0000256" key="1">
    <source>
        <dbReference type="ARBA" id="ARBA00004651"/>
    </source>
</evidence>
<organism evidence="7 8">
    <name type="scientific">Rubrivivax albus</name>
    <dbReference type="NCBI Taxonomy" id="2499835"/>
    <lineage>
        <taxon>Bacteria</taxon>
        <taxon>Pseudomonadati</taxon>
        <taxon>Pseudomonadota</taxon>
        <taxon>Betaproteobacteria</taxon>
        <taxon>Burkholderiales</taxon>
        <taxon>Sphaerotilaceae</taxon>
        <taxon>Rubrivivax</taxon>
    </lineage>
</organism>
<dbReference type="InterPro" id="IPR005495">
    <property type="entry name" value="LptG/LptF_permease"/>
</dbReference>
<proteinExistence type="predicted"/>
<dbReference type="OrthoDB" id="9776227at2"/>
<evidence type="ECO:0000256" key="4">
    <source>
        <dbReference type="ARBA" id="ARBA00022989"/>
    </source>
</evidence>
<feature type="transmembrane region" description="Helical" evidence="6">
    <location>
        <begin position="12"/>
        <end position="33"/>
    </location>
</feature>
<dbReference type="PANTHER" id="PTHR33529:SF2">
    <property type="entry name" value="LIPOPOLYSACCHARIDE EXPORT SYSTEM PERMEASE PROTEIN LPTG"/>
    <property type="match status" value="1"/>
</dbReference>
<comment type="subcellular location">
    <subcellularLocation>
        <location evidence="1">Cell membrane</location>
        <topology evidence="1">Multi-pass membrane protein</topology>
    </subcellularLocation>
</comment>
<keyword evidence="3 6" id="KW-0812">Transmembrane</keyword>
<dbReference type="InterPro" id="IPR030923">
    <property type="entry name" value="LptG"/>
</dbReference>
<dbReference type="EMBL" id="SACT01000010">
    <property type="protein sequence ID" value="RVT48539.1"/>
    <property type="molecule type" value="Genomic_DNA"/>
</dbReference>
<dbReference type="GO" id="GO:0015920">
    <property type="term" value="P:lipopolysaccharide transport"/>
    <property type="evidence" value="ECO:0007669"/>
    <property type="project" value="TreeGrafter"/>
</dbReference>
<name>A0A3S2WXR9_9BURK</name>
<keyword evidence="4 6" id="KW-1133">Transmembrane helix</keyword>
<dbReference type="RefSeq" id="WP_128201059.1">
    <property type="nucleotide sequence ID" value="NZ_SACT01000010.1"/>
</dbReference>
<sequence>MKTVRRLLYRDIVSSVAFVGVAFLSLFFFIDLVDQLDSVGQRGRTLGVAVTTALLALPGHAYELLPIAVLIGTIYALSRMAQSSEFTILRTGGLGPRRALLLLAMLGVAFAALTFVVGDIVAPASERQAVLLKARAAGGLRLSGPGAWLKERRDTPQGPLSVSVNVGGLNADGTMRDVRVFVFDADGRLQQRLAAPRAEVSEGGWLLADAETQQWPAGDGSVAVERTASLHWPSTLDAQVVAAALLPAETMTTVELWRYSRHLQAQDQAAQRYELQFWKRALYPLACIVMVALALPFAYLSARAGGVSLKVFGGIMLGISFVLLNNIAGHIGALSDLTPWMVSAAPGLLYLLLSLAAFAWLVRYR</sequence>
<dbReference type="Proteomes" id="UP000288178">
    <property type="component" value="Unassembled WGS sequence"/>
</dbReference>
<evidence type="ECO:0000313" key="7">
    <source>
        <dbReference type="EMBL" id="RVT48539.1"/>
    </source>
</evidence>
<keyword evidence="8" id="KW-1185">Reference proteome</keyword>
<evidence type="ECO:0000256" key="5">
    <source>
        <dbReference type="ARBA" id="ARBA00023136"/>
    </source>
</evidence>
<dbReference type="PANTHER" id="PTHR33529">
    <property type="entry name" value="SLR0882 PROTEIN-RELATED"/>
    <property type="match status" value="1"/>
</dbReference>
<gene>
    <name evidence="7" type="primary">lptG</name>
    <name evidence="7" type="ORF">ENE75_22945</name>
</gene>